<keyword evidence="2" id="KW-1185">Reference proteome</keyword>
<feature type="non-terminal residue" evidence="1">
    <location>
        <position position="32"/>
    </location>
</feature>
<name>A0A392VFA5_9FABA</name>
<evidence type="ECO:0000313" key="1">
    <source>
        <dbReference type="EMBL" id="MCI86143.1"/>
    </source>
</evidence>
<proteinExistence type="predicted"/>
<dbReference type="Proteomes" id="UP000265520">
    <property type="component" value="Unassembled WGS sequence"/>
</dbReference>
<comment type="caution">
    <text evidence="1">The sequence shown here is derived from an EMBL/GenBank/DDBJ whole genome shotgun (WGS) entry which is preliminary data.</text>
</comment>
<dbReference type="AlphaFoldDB" id="A0A392VFA5"/>
<accession>A0A392VFA5</accession>
<reference evidence="1 2" key="1">
    <citation type="journal article" date="2018" name="Front. Plant Sci.">
        <title>Red Clover (Trifolium pratense) and Zigzag Clover (T. medium) - A Picture of Genomic Similarities and Differences.</title>
        <authorList>
            <person name="Dluhosova J."/>
            <person name="Istvanek J."/>
            <person name="Nedelnik J."/>
            <person name="Repkova J."/>
        </authorList>
    </citation>
    <scope>NUCLEOTIDE SEQUENCE [LARGE SCALE GENOMIC DNA]</scope>
    <source>
        <strain evidence="2">cv. 10/8</strain>
        <tissue evidence="1">Leaf</tissue>
    </source>
</reference>
<evidence type="ECO:0000313" key="2">
    <source>
        <dbReference type="Proteomes" id="UP000265520"/>
    </source>
</evidence>
<protein>
    <submittedName>
        <fullName evidence="1">Uncharacterized protein</fullName>
    </submittedName>
</protein>
<organism evidence="1 2">
    <name type="scientific">Trifolium medium</name>
    <dbReference type="NCBI Taxonomy" id="97028"/>
    <lineage>
        <taxon>Eukaryota</taxon>
        <taxon>Viridiplantae</taxon>
        <taxon>Streptophyta</taxon>
        <taxon>Embryophyta</taxon>
        <taxon>Tracheophyta</taxon>
        <taxon>Spermatophyta</taxon>
        <taxon>Magnoliopsida</taxon>
        <taxon>eudicotyledons</taxon>
        <taxon>Gunneridae</taxon>
        <taxon>Pentapetalae</taxon>
        <taxon>rosids</taxon>
        <taxon>fabids</taxon>
        <taxon>Fabales</taxon>
        <taxon>Fabaceae</taxon>
        <taxon>Papilionoideae</taxon>
        <taxon>50 kb inversion clade</taxon>
        <taxon>NPAAA clade</taxon>
        <taxon>Hologalegina</taxon>
        <taxon>IRL clade</taxon>
        <taxon>Trifolieae</taxon>
        <taxon>Trifolium</taxon>
    </lineage>
</organism>
<sequence>MEMAAASLCVGGGVAYGVLCRFGFYFLAGRYT</sequence>
<dbReference type="EMBL" id="LXQA011132745">
    <property type="protein sequence ID" value="MCI86143.1"/>
    <property type="molecule type" value="Genomic_DNA"/>
</dbReference>